<dbReference type="Proteomes" id="UP000241639">
    <property type="component" value="Unassembled WGS sequence"/>
</dbReference>
<keyword evidence="8" id="KW-1185">Reference proteome</keyword>
<dbReference type="SUPFAM" id="SSF54184">
    <property type="entry name" value="Penicillin-binding protein 2x (pbp-2x), c-terminal domain"/>
    <property type="match status" value="2"/>
</dbReference>
<dbReference type="Gene3D" id="3.40.710.10">
    <property type="entry name" value="DD-peptidase/beta-lactamase superfamily"/>
    <property type="match status" value="1"/>
</dbReference>
<accession>A0A2T4ZBF3</accession>
<dbReference type="GO" id="GO:0071555">
    <property type="term" value="P:cell wall organization"/>
    <property type="evidence" value="ECO:0007669"/>
    <property type="project" value="TreeGrafter"/>
</dbReference>
<dbReference type="SUPFAM" id="SSF56601">
    <property type="entry name" value="beta-lactamase/transpeptidase-like"/>
    <property type="match status" value="1"/>
</dbReference>
<evidence type="ECO:0000256" key="3">
    <source>
        <dbReference type="ARBA" id="ARBA00023136"/>
    </source>
</evidence>
<sequence>MTSNRQNRLRSLLVGMVAVLLLLAVIVRLFWIQAVDASFLRERAEMTWEKQAMIQPHRGTVLDRNGEVMVNERDAYIIAVDLSRLQNPKKAAKQLSPILDISEERLLQRLTKKDVKHVELRHTGNYKVSREVRDQVMKLGLDGVYPIQTTTRQYLENSLAAHVLGFVNVEGEATSGVEQRYDNVLSGKMGSIRFQKDANGNKTPHSAESFQPPEHGKDLVLTLDSQVQYHMEKILEQTVNRYQAKGATAIAADPQTGEILAMASLPRFNPAQYDSTWKSGENDVNMAVSAQYEPGSTFKIVTLAATIEEGLFDSGETFQSGTVEVGNRTIRDWNGQGWGEISFAEGVQLSSNVAFVRLGERLGQDRLVRYIDRFGFGKITERSGQATGIDLPAEAKGIFYGHEPLHPTELATSAFGQGIAVTPIQQVMAVSAVANDGKLIRPHVVKEIRDPNTQKTVKKMDPDVIREQVISPKTAKEVRLLLQGVVTDGTGKEAQMEGYTVAGKTGTAQKPREDGKGYIPGRYIVSFIGFAPVDNPRVVVYVAVDEPKEGQGGTVAAPAARDMMKEALQEMGVAPNGEEVDPADTKKPNTPAAKTMDDWSGRPVDEALTKLREEGWTPRMLGGGKQVLRQYPVPGQRGVEGDVFLITEDPPALGMPDLTGMPLREALELCRVLDLEAKTEGEGYVRSQSIPAGERIMDHVHVELKLQPSE</sequence>
<feature type="transmembrane region" description="Helical" evidence="5">
    <location>
        <begin position="12"/>
        <end position="31"/>
    </location>
</feature>
<comment type="subcellular location">
    <subcellularLocation>
        <location evidence="1">Membrane</location>
    </subcellularLocation>
</comment>
<dbReference type="PROSITE" id="PS51178">
    <property type="entry name" value="PASTA"/>
    <property type="match status" value="2"/>
</dbReference>
<dbReference type="InterPro" id="IPR036138">
    <property type="entry name" value="PBP_dimer_sf"/>
</dbReference>
<dbReference type="SMART" id="SM00740">
    <property type="entry name" value="PASTA"/>
    <property type="match status" value="2"/>
</dbReference>
<evidence type="ECO:0000313" key="8">
    <source>
        <dbReference type="Proteomes" id="UP000241639"/>
    </source>
</evidence>
<evidence type="ECO:0000256" key="2">
    <source>
        <dbReference type="ARBA" id="ARBA00007171"/>
    </source>
</evidence>
<feature type="domain" description="PASTA" evidence="6">
    <location>
        <begin position="590"/>
        <end position="647"/>
    </location>
</feature>
<organism evidence="7 8">
    <name type="scientific">Desmospora activa DSM 45169</name>
    <dbReference type="NCBI Taxonomy" id="1121389"/>
    <lineage>
        <taxon>Bacteria</taxon>
        <taxon>Bacillati</taxon>
        <taxon>Bacillota</taxon>
        <taxon>Bacilli</taxon>
        <taxon>Bacillales</taxon>
        <taxon>Thermoactinomycetaceae</taxon>
        <taxon>Desmospora</taxon>
    </lineage>
</organism>
<dbReference type="PANTHER" id="PTHR30627:SF26">
    <property type="entry name" value="PENICILLIN-BINDING PROTEIN 2B"/>
    <property type="match status" value="1"/>
</dbReference>
<dbReference type="GO" id="GO:0005886">
    <property type="term" value="C:plasma membrane"/>
    <property type="evidence" value="ECO:0007669"/>
    <property type="project" value="TreeGrafter"/>
</dbReference>
<dbReference type="SUPFAM" id="SSF56519">
    <property type="entry name" value="Penicillin binding protein dimerisation domain"/>
    <property type="match status" value="1"/>
</dbReference>
<keyword evidence="5" id="KW-0812">Transmembrane</keyword>
<dbReference type="InterPro" id="IPR012338">
    <property type="entry name" value="Beta-lactam/transpept-like"/>
</dbReference>
<dbReference type="AlphaFoldDB" id="A0A2T4ZBF3"/>
<dbReference type="EMBL" id="PZZP01000001">
    <property type="protein sequence ID" value="PTM59228.1"/>
    <property type="molecule type" value="Genomic_DNA"/>
</dbReference>
<keyword evidence="5" id="KW-1133">Transmembrane helix</keyword>
<evidence type="ECO:0000256" key="4">
    <source>
        <dbReference type="SAM" id="MobiDB-lite"/>
    </source>
</evidence>
<evidence type="ECO:0000313" key="7">
    <source>
        <dbReference type="EMBL" id="PTM59228.1"/>
    </source>
</evidence>
<dbReference type="RefSeq" id="WP_146160467.1">
    <property type="nucleotide sequence ID" value="NZ_PZZP01000001.1"/>
</dbReference>
<keyword evidence="3 5" id="KW-0472">Membrane</keyword>
<dbReference type="PANTHER" id="PTHR30627">
    <property type="entry name" value="PEPTIDOGLYCAN D,D-TRANSPEPTIDASE"/>
    <property type="match status" value="1"/>
</dbReference>
<dbReference type="Pfam" id="PF00905">
    <property type="entry name" value="Transpeptidase"/>
    <property type="match status" value="1"/>
</dbReference>
<comment type="similarity">
    <text evidence="2">Belongs to the transpeptidase family.</text>
</comment>
<dbReference type="Gene3D" id="3.30.450.330">
    <property type="match status" value="1"/>
</dbReference>
<dbReference type="GO" id="GO:0008658">
    <property type="term" value="F:penicillin binding"/>
    <property type="evidence" value="ECO:0007669"/>
    <property type="project" value="InterPro"/>
</dbReference>
<feature type="region of interest" description="Disordered" evidence="4">
    <location>
        <begin position="576"/>
        <end position="600"/>
    </location>
</feature>
<comment type="caution">
    <text evidence="7">The sequence shown here is derived from an EMBL/GenBank/DDBJ whole genome shotgun (WGS) entry which is preliminary data.</text>
</comment>
<evidence type="ECO:0000256" key="1">
    <source>
        <dbReference type="ARBA" id="ARBA00004370"/>
    </source>
</evidence>
<name>A0A2T4ZBF3_9BACL</name>
<dbReference type="InterPro" id="IPR001460">
    <property type="entry name" value="PCN-bd_Tpept"/>
</dbReference>
<dbReference type="CDD" id="cd06575">
    <property type="entry name" value="PASTA_Pbp2x-like_2"/>
    <property type="match status" value="1"/>
</dbReference>
<reference evidence="7 8" key="1">
    <citation type="submission" date="2018-04" db="EMBL/GenBank/DDBJ databases">
        <title>Genomic Encyclopedia of Archaeal and Bacterial Type Strains, Phase II (KMG-II): from individual species to whole genera.</title>
        <authorList>
            <person name="Goeker M."/>
        </authorList>
    </citation>
    <scope>NUCLEOTIDE SEQUENCE [LARGE SCALE GENOMIC DNA]</scope>
    <source>
        <strain evidence="7 8">DSM 45169</strain>
    </source>
</reference>
<evidence type="ECO:0000256" key="5">
    <source>
        <dbReference type="SAM" id="Phobius"/>
    </source>
</evidence>
<gene>
    <name evidence="7" type="ORF">C8J48_1832</name>
</gene>
<dbReference type="Pfam" id="PF03717">
    <property type="entry name" value="PBP_dimer"/>
    <property type="match status" value="1"/>
</dbReference>
<dbReference type="Gene3D" id="3.90.1310.10">
    <property type="entry name" value="Penicillin-binding protein 2a (Domain 2)"/>
    <property type="match status" value="1"/>
</dbReference>
<dbReference type="InterPro" id="IPR050515">
    <property type="entry name" value="Beta-lactam/transpept"/>
</dbReference>
<protein>
    <submittedName>
        <fullName evidence="7">Penicillin-binding protein 2B</fullName>
    </submittedName>
</protein>
<dbReference type="Pfam" id="PF03793">
    <property type="entry name" value="PASTA"/>
    <property type="match status" value="1"/>
</dbReference>
<feature type="domain" description="PASTA" evidence="6">
    <location>
        <begin position="649"/>
        <end position="708"/>
    </location>
</feature>
<dbReference type="OrthoDB" id="9804124at2"/>
<evidence type="ECO:0000259" key="6">
    <source>
        <dbReference type="PROSITE" id="PS51178"/>
    </source>
</evidence>
<dbReference type="InterPro" id="IPR005311">
    <property type="entry name" value="PBP_dimer"/>
</dbReference>
<proteinExistence type="inferred from homology"/>
<dbReference type="InterPro" id="IPR005543">
    <property type="entry name" value="PASTA_dom"/>
</dbReference>